<dbReference type="InterPro" id="IPR016195">
    <property type="entry name" value="Pol/histidinol_Pase-like"/>
</dbReference>
<proteinExistence type="predicted"/>
<evidence type="ECO:0008006" key="3">
    <source>
        <dbReference type="Google" id="ProtNLM"/>
    </source>
</evidence>
<dbReference type="OrthoDB" id="190669at2157"/>
<sequence>MSESRIDVHVKVLDQRVVRRAKRYGLDAVVYAPHFTRLPEIRARARAFSDDDLLVVPGRELFTGSWRDRQHVLAIGLSDPVPDFLTLDGTMAELRRQNAAVLVPHPEFLNVGFDAAAIGRHRATIDAVEVDNAKYWPHHARRAREIADRFGLSAFGSSYAHRRGTIGEVWTAFDESIETEADLVAAFTEDAPRWVQRRRGAIHRARRAAEFAHLGYENSWGKFDRLVLPGRTATHPHHEHYDGRFDELSVY</sequence>
<dbReference type="EMBL" id="AOMD01000021">
    <property type="protein sequence ID" value="EMA44923.1"/>
    <property type="molecule type" value="Genomic_DNA"/>
</dbReference>
<keyword evidence="2" id="KW-1185">Reference proteome</keyword>
<protein>
    <recommendedName>
        <fullName evidence="3">Metal-dependent phosphoesterase (PHP family)-like protein</fullName>
    </recommendedName>
</protein>
<dbReference type="RefSeq" id="WP_006077794.1">
    <property type="nucleotide sequence ID" value="NZ_AOMD01000021.1"/>
</dbReference>
<organism evidence="1 2">
    <name type="scientific">Halococcus saccharolyticus DSM 5350</name>
    <dbReference type="NCBI Taxonomy" id="1227455"/>
    <lineage>
        <taxon>Archaea</taxon>
        <taxon>Methanobacteriati</taxon>
        <taxon>Methanobacteriota</taxon>
        <taxon>Stenosarchaea group</taxon>
        <taxon>Halobacteria</taxon>
        <taxon>Halobacteriales</taxon>
        <taxon>Halococcaceae</taxon>
        <taxon>Halococcus</taxon>
    </lineage>
</organism>
<evidence type="ECO:0000313" key="2">
    <source>
        <dbReference type="Proteomes" id="UP000011669"/>
    </source>
</evidence>
<gene>
    <name evidence="1" type="ORF">C449_09709</name>
</gene>
<dbReference type="AlphaFoldDB" id="M0MHV5"/>
<comment type="caution">
    <text evidence="1">The sequence shown here is derived from an EMBL/GenBank/DDBJ whole genome shotgun (WGS) entry which is preliminary data.</text>
</comment>
<dbReference type="Pfam" id="PF13263">
    <property type="entry name" value="PHP_C"/>
    <property type="match status" value="1"/>
</dbReference>
<dbReference type="Proteomes" id="UP000011669">
    <property type="component" value="Unassembled WGS sequence"/>
</dbReference>
<dbReference type="InParanoid" id="M0MHV5"/>
<accession>M0MHV5</accession>
<dbReference type="STRING" id="1227455.C449_09709"/>
<name>M0MHV5_9EURY</name>
<evidence type="ECO:0000313" key="1">
    <source>
        <dbReference type="EMBL" id="EMA44923.1"/>
    </source>
</evidence>
<reference evidence="1 2" key="1">
    <citation type="journal article" date="2014" name="PLoS Genet.">
        <title>Phylogenetically driven sequencing of extremely halophilic archaea reveals strategies for static and dynamic osmo-response.</title>
        <authorList>
            <person name="Becker E.A."/>
            <person name="Seitzer P.M."/>
            <person name="Tritt A."/>
            <person name="Larsen D."/>
            <person name="Krusor M."/>
            <person name="Yao A.I."/>
            <person name="Wu D."/>
            <person name="Madern D."/>
            <person name="Eisen J.A."/>
            <person name="Darling A.E."/>
            <person name="Facciotti M.T."/>
        </authorList>
    </citation>
    <scope>NUCLEOTIDE SEQUENCE [LARGE SCALE GENOMIC DNA]</scope>
    <source>
        <strain evidence="1 2">DSM 5350</strain>
    </source>
</reference>
<dbReference type="Gene3D" id="3.20.20.140">
    <property type="entry name" value="Metal-dependent hydrolases"/>
    <property type="match status" value="1"/>
</dbReference>
<dbReference type="SUPFAM" id="SSF89550">
    <property type="entry name" value="PHP domain-like"/>
    <property type="match status" value="1"/>
</dbReference>
<dbReference type="PATRIC" id="fig|1227455.4.peg.1989"/>